<evidence type="ECO:0000256" key="1">
    <source>
        <dbReference type="SAM" id="MobiDB-lite"/>
    </source>
</evidence>
<protein>
    <submittedName>
        <fullName evidence="2">Uncharacterized protein</fullName>
    </submittedName>
</protein>
<evidence type="ECO:0000313" key="2">
    <source>
        <dbReference type="EMBL" id="SOD14945.1"/>
    </source>
</evidence>
<feature type="compositionally biased region" description="Basic and acidic residues" evidence="1">
    <location>
        <begin position="1"/>
        <end position="31"/>
    </location>
</feature>
<dbReference type="Proteomes" id="UP000219281">
    <property type="component" value="Unassembled WGS sequence"/>
</dbReference>
<name>A0A285ZZ77_9SPHI</name>
<feature type="compositionally biased region" description="Gly residues" evidence="1">
    <location>
        <begin position="55"/>
        <end position="69"/>
    </location>
</feature>
<dbReference type="EMBL" id="OCMT01000002">
    <property type="protein sequence ID" value="SOD14945.1"/>
    <property type="molecule type" value="Genomic_DNA"/>
</dbReference>
<feature type="region of interest" description="Disordered" evidence="1">
    <location>
        <begin position="1"/>
        <end position="69"/>
    </location>
</feature>
<organism evidence="2 3">
    <name type="scientific">Pedobacter xixiisoli</name>
    <dbReference type="NCBI Taxonomy" id="1476464"/>
    <lineage>
        <taxon>Bacteria</taxon>
        <taxon>Pseudomonadati</taxon>
        <taxon>Bacteroidota</taxon>
        <taxon>Sphingobacteriia</taxon>
        <taxon>Sphingobacteriales</taxon>
        <taxon>Sphingobacteriaceae</taxon>
        <taxon>Pedobacter</taxon>
    </lineage>
</organism>
<proteinExistence type="predicted"/>
<sequence length="69" mass="7673">MENKDKNNKEKEVRNDLIDIDDTKPTRKEENIESTSSSTITTNFTKNHPRKHEPLGGGHEPGTTPGTGV</sequence>
<dbReference type="RefSeq" id="WP_097131278.1">
    <property type="nucleotide sequence ID" value="NZ_OCMT01000002.1"/>
</dbReference>
<dbReference type="AlphaFoldDB" id="A0A285ZZ77"/>
<keyword evidence="3" id="KW-1185">Reference proteome</keyword>
<reference evidence="3" key="1">
    <citation type="submission" date="2017-09" db="EMBL/GenBank/DDBJ databases">
        <authorList>
            <person name="Varghese N."/>
            <person name="Submissions S."/>
        </authorList>
    </citation>
    <scope>NUCLEOTIDE SEQUENCE [LARGE SCALE GENOMIC DNA]</scope>
    <source>
        <strain evidence="3">CGMCC 1.12803</strain>
    </source>
</reference>
<feature type="compositionally biased region" description="Low complexity" evidence="1">
    <location>
        <begin position="33"/>
        <end position="43"/>
    </location>
</feature>
<accession>A0A285ZZ77</accession>
<evidence type="ECO:0000313" key="3">
    <source>
        <dbReference type="Proteomes" id="UP000219281"/>
    </source>
</evidence>
<gene>
    <name evidence="2" type="ORF">SAMN06297358_1911</name>
</gene>